<evidence type="ECO:0000313" key="10">
    <source>
        <dbReference type="RefSeq" id="XP_013771946.2"/>
    </source>
</evidence>
<reference evidence="10" key="1">
    <citation type="submission" date="2025-08" db="UniProtKB">
        <authorList>
            <consortium name="RefSeq"/>
        </authorList>
    </citation>
    <scope>IDENTIFICATION</scope>
    <source>
        <tissue evidence="10">Muscle</tissue>
    </source>
</reference>
<evidence type="ECO:0000256" key="7">
    <source>
        <dbReference type="ARBA" id="ARBA00029853"/>
    </source>
</evidence>
<evidence type="ECO:0000256" key="8">
    <source>
        <dbReference type="RuleBase" id="RU362118"/>
    </source>
</evidence>
<evidence type="ECO:0000256" key="2">
    <source>
        <dbReference type="ARBA" id="ARBA00005038"/>
    </source>
</evidence>
<comment type="cofactor">
    <cofactor evidence="1 8">
        <name>pyridoxal 5'-phosphate</name>
        <dbReference type="ChEBI" id="CHEBI:597326"/>
    </cofactor>
</comment>
<keyword evidence="6" id="KW-0198">Cysteine biosynthesis</keyword>
<dbReference type="CDD" id="cd00614">
    <property type="entry name" value="CGS_like"/>
    <property type="match status" value="1"/>
</dbReference>
<accession>A0ABM1AZX2</accession>
<dbReference type="Pfam" id="PF01053">
    <property type="entry name" value="Cys_Met_Meta_PP"/>
    <property type="match status" value="2"/>
</dbReference>
<dbReference type="EC" id="4.4.1.1" evidence="4"/>
<evidence type="ECO:0000256" key="3">
    <source>
        <dbReference type="ARBA" id="ARBA00009077"/>
    </source>
</evidence>
<protein>
    <recommendedName>
        <fullName evidence="4">cystathionine gamma-lyase</fullName>
        <ecNumber evidence="4">4.4.1.1</ecNumber>
    </recommendedName>
    <alternativeName>
        <fullName evidence="7">Gamma-cystathionase</fullName>
    </alternativeName>
</protein>
<comment type="similarity">
    <text evidence="3 8">Belongs to the trans-sulfuration enzymes family.</text>
</comment>
<keyword evidence="6" id="KW-0028">Amino-acid biosynthesis</keyword>
<dbReference type="GeneID" id="106457109"/>
<keyword evidence="5 8" id="KW-0663">Pyridoxal phosphate</keyword>
<dbReference type="PIRSF" id="PIRSF001434">
    <property type="entry name" value="CGS"/>
    <property type="match status" value="1"/>
</dbReference>
<dbReference type="InterPro" id="IPR015424">
    <property type="entry name" value="PyrdxlP-dep_Trfase"/>
</dbReference>
<evidence type="ECO:0000256" key="4">
    <source>
        <dbReference type="ARBA" id="ARBA00012085"/>
    </source>
</evidence>
<proteinExistence type="inferred from homology"/>
<dbReference type="PANTHER" id="PTHR11808:SF15">
    <property type="entry name" value="CYSTATHIONINE GAMMA-LYASE"/>
    <property type="match status" value="1"/>
</dbReference>
<dbReference type="Proteomes" id="UP000694941">
    <property type="component" value="Unplaced"/>
</dbReference>
<evidence type="ECO:0000313" key="9">
    <source>
        <dbReference type="Proteomes" id="UP000694941"/>
    </source>
</evidence>
<dbReference type="Gene3D" id="3.40.640.10">
    <property type="entry name" value="Type I PLP-dependent aspartate aminotransferase-like (Major domain)"/>
    <property type="match status" value="1"/>
</dbReference>
<name>A0ABM1AZX2_LIMPO</name>
<dbReference type="InterPro" id="IPR015421">
    <property type="entry name" value="PyrdxlP-dep_Trfase_major"/>
</dbReference>
<evidence type="ECO:0000256" key="5">
    <source>
        <dbReference type="ARBA" id="ARBA00022898"/>
    </source>
</evidence>
<dbReference type="RefSeq" id="XP_013771946.2">
    <property type="nucleotide sequence ID" value="XM_013916492.2"/>
</dbReference>
<evidence type="ECO:0000256" key="1">
    <source>
        <dbReference type="ARBA" id="ARBA00001933"/>
    </source>
</evidence>
<sequence>MFRKDADVKKYLLDVRLATKAIHAGQDPTEWRSRALVPPIVTAATYAYKENDEPMDYVYARYGNPTRNCLERTLAALEEGQYALCFTSGMTAITAMVYLLSNGDHILISDDVYGGTHYVMKNCISRFGVTATFVDCTDVENVRKALKSNTKLIWLETPTNPLLKVLDIKAIVEVVKADHPDILVAVDNTFSTPVFQQPLNLGADVVMHSLTKYMNGHCDVCLGSIVTRNKDIYQKLSLAQSGLESHPQHKVAKKQCTGFSGMISFYIRGGEEGAKHFINNLRIFTLTGSLGCAESLVEIPAKVSHNAVEEEYRLKIGITDNLIRMSVGLEDTEDLLNDVKQALDNTETMMLHSERSST</sequence>
<organism evidence="9 10">
    <name type="scientific">Limulus polyphemus</name>
    <name type="common">Atlantic horseshoe crab</name>
    <dbReference type="NCBI Taxonomy" id="6850"/>
    <lineage>
        <taxon>Eukaryota</taxon>
        <taxon>Metazoa</taxon>
        <taxon>Ecdysozoa</taxon>
        <taxon>Arthropoda</taxon>
        <taxon>Chelicerata</taxon>
        <taxon>Merostomata</taxon>
        <taxon>Xiphosura</taxon>
        <taxon>Limulidae</taxon>
        <taxon>Limulus</taxon>
    </lineage>
</organism>
<evidence type="ECO:0000256" key="6">
    <source>
        <dbReference type="ARBA" id="ARBA00023192"/>
    </source>
</evidence>
<gene>
    <name evidence="10" type="primary">LOC106457109</name>
</gene>
<dbReference type="PANTHER" id="PTHR11808">
    <property type="entry name" value="TRANS-SULFURATION ENZYME FAMILY MEMBER"/>
    <property type="match status" value="1"/>
</dbReference>
<dbReference type="InterPro" id="IPR000277">
    <property type="entry name" value="Cys/Met-Metab_PyrdxlP-dep_enz"/>
</dbReference>
<comment type="pathway">
    <text evidence="2">Amino-acid biosynthesis; L-cysteine biosynthesis; L-cysteine from L-homocysteine and L-serine: step 2/2.</text>
</comment>
<keyword evidence="9" id="KW-1185">Reference proteome</keyword>
<dbReference type="SUPFAM" id="SSF53383">
    <property type="entry name" value="PLP-dependent transferases"/>
    <property type="match status" value="1"/>
</dbReference>